<evidence type="ECO:0000256" key="4">
    <source>
        <dbReference type="ARBA" id="ARBA00022603"/>
    </source>
</evidence>
<evidence type="ECO:0000256" key="2">
    <source>
        <dbReference type="ARBA" id="ARBA00011923"/>
    </source>
</evidence>
<feature type="binding site" evidence="17">
    <location>
        <position position="66"/>
    </location>
    <ligand>
        <name>S-adenosyl-L-methionine</name>
        <dbReference type="ChEBI" id="CHEBI:59789"/>
    </ligand>
</feature>
<evidence type="ECO:0000256" key="7">
    <source>
        <dbReference type="ARBA" id="ARBA00022691"/>
    </source>
</evidence>
<feature type="compositionally biased region" description="Basic residues" evidence="19">
    <location>
        <begin position="327"/>
        <end position="337"/>
    </location>
</feature>
<comment type="subunit">
    <text evidence="13 15">Interacts with poly(A) polymerase catalytic subunit OPG063. Interacts with OPG109 and OPG123; these interactions might help linking transcription to capping and polyadenylation.</text>
</comment>
<dbReference type="InterPro" id="IPR030375">
    <property type="entry name" value="Poxvir_cap_MeTfrase"/>
</dbReference>
<evidence type="ECO:0000256" key="5">
    <source>
        <dbReference type="ARBA" id="ARBA00022664"/>
    </source>
</evidence>
<evidence type="ECO:0000256" key="8">
    <source>
        <dbReference type="ARBA" id="ARBA00022768"/>
    </source>
</evidence>
<dbReference type="Gene3D" id="3.40.50.150">
    <property type="entry name" value="Vaccinia Virus protein VP39"/>
    <property type="match status" value="1"/>
</dbReference>
<protein>
    <recommendedName>
        <fullName evidence="3 15">Cap-specific mRNA (nucleoside-2'-O-)-methyltransferase</fullName>
        <ecNumber evidence="2 15">2.1.1.57</ecNumber>
    </recommendedName>
</protein>
<keyword evidence="4 15" id="KW-0489">Methyltransferase</keyword>
<dbReference type="InterPro" id="IPR000176">
    <property type="entry name" value="mRNA_MeTrfase-like"/>
</dbReference>
<evidence type="ECO:0000256" key="17">
    <source>
        <dbReference type="PIRSR" id="PIRSR003726-2"/>
    </source>
</evidence>
<feature type="region of interest" description="Disordered" evidence="19">
    <location>
        <begin position="304"/>
        <end position="337"/>
    </location>
</feature>
<organism evidence="20">
    <name type="scientific">Rousettus bat poxvirus</name>
    <dbReference type="NCBI Taxonomy" id="3141933"/>
    <lineage>
        <taxon>Viruses</taxon>
        <taxon>Varidnaviria</taxon>
        <taxon>Bamfordvirae</taxon>
        <taxon>Nucleocytoviricota</taxon>
        <taxon>Pokkesviricetes</taxon>
        <taxon>Chitovirales</taxon>
        <taxon>Poxviridae</taxon>
    </lineage>
</organism>
<dbReference type="GO" id="GO:0006370">
    <property type="term" value="P:7-methylguanosine mRNA capping"/>
    <property type="evidence" value="ECO:0007669"/>
    <property type="project" value="UniProtKB-UniRule"/>
</dbReference>
<name>A0AAU7E299_9POXV</name>
<proteinExistence type="predicted"/>
<evidence type="ECO:0000256" key="3">
    <source>
        <dbReference type="ARBA" id="ARBA00015701"/>
    </source>
</evidence>
<dbReference type="GO" id="GO:0032259">
    <property type="term" value="P:methylation"/>
    <property type="evidence" value="ECO:0007669"/>
    <property type="project" value="UniProtKB-KW"/>
</dbReference>
<evidence type="ECO:0000256" key="10">
    <source>
        <dbReference type="ARBA" id="ARBA00022917"/>
    </source>
</evidence>
<keyword evidence="10" id="KW-0648">Protein biosynthesis</keyword>
<evidence type="ECO:0000256" key="12">
    <source>
        <dbReference type="ARBA" id="ARBA00034661"/>
    </source>
</evidence>
<dbReference type="GO" id="GO:0031440">
    <property type="term" value="P:regulation of mRNA 3'-end processing"/>
    <property type="evidence" value="ECO:0007669"/>
    <property type="project" value="UniProtKB-UniRule"/>
</dbReference>
<keyword evidence="9" id="KW-0946">Virion</keyword>
<dbReference type="EMBL" id="PP711852">
    <property type="protein sequence ID" value="XBH23815.1"/>
    <property type="molecule type" value="Genomic_DNA"/>
</dbReference>
<comment type="function">
    <text evidence="12 15">Displays methyltransferase, positive regulation of the poly(A) polymerase and transcription elongation activities. Involved in the modification of both mRNA ends and in intermediate and late gene positive transcription elongation. At the mRNAs 5' end, methylates the ribose 2' OH group of the first transcribed nucleotide, thereby producing a 2'-O-methylpurine cap. At the 3' end, functions as a processivity factor which stimulates the activity of the viral poly(A) polymerase OPG063 that creates mRNA's poly(A) tail. In the presence of OPG102, OPG063 does not dissociate from the RNA allowing tail elongation to around 250 adenylates.</text>
</comment>
<keyword evidence="8" id="KW-0251">Elongation factor</keyword>
<dbReference type="InterPro" id="IPR029063">
    <property type="entry name" value="SAM-dependent_MTases_sf"/>
</dbReference>
<evidence type="ECO:0000256" key="14">
    <source>
        <dbReference type="ARBA" id="ARBA00049042"/>
    </source>
</evidence>
<evidence type="ECO:0000256" key="15">
    <source>
        <dbReference type="PIRNR" id="PIRNR003726"/>
    </source>
</evidence>
<sequence length="337" mass="38810">MEPVAMDRPLFYFRDIEHTREYDAALESAETHRFASQGQLKLLIGELFFLSKLHQLALLSGSTVVYIGSAPGTHIRFLVDHFKALGASVRWVLVDGRAHDPALRMPDVTIVTRFVDGRYLTKLRQSLRDARVVLISDIRSKRGDGEPSTEDLLRDYALQNSMVDILKPVASSLKWRCPFPDQWVRDFYMPCGREMLQPFAPTFSAEMRLIVLSINAPPRLRCITLAAARDYERRMFYLNSVVRRRIIVNFDYPNQEYDFFHMFYLLNTVACSCEFPSPKKKVLFLQQAIFRFLGIRLPSTERIRHEPAQRGVPGKDPVPKGRDQQKPVRRHQPGGAA</sequence>
<evidence type="ECO:0000256" key="18">
    <source>
        <dbReference type="PIRSR" id="PIRSR003726-3"/>
    </source>
</evidence>
<feature type="binding site" evidence="17">
    <location>
        <position position="137"/>
    </location>
    <ligand>
        <name>S-adenosyl-L-methionine</name>
        <dbReference type="ChEBI" id="CHEBI:59789"/>
    </ligand>
</feature>
<reference evidence="20" key="1">
    <citation type="journal article" date="2024" name="Microbiome">
        <title>Substantial viral diversity in bats and rodents from East Africa: insights into evolution, recombination, and cocirculation.</title>
        <authorList>
            <person name="Wang D."/>
            <person name="Yang X."/>
            <person name="Ren Z."/>
            <person name="Hu B."/>
            <person name="Zhao H."/>
            <person name="Yang K."/>
            <person name="Shi P."/>
            <person name="Zhang Z."/>
            <person name="Feng Q."/>
            <person name="Nawenja C.V."/>
            <person name="Obanda V."/>
            <person name="Robert K."/>
            <person name="Nalikka B."/>
            <person name="Waruhiu C.N."/>
            <person name="Ochola G.O."/>
            <person name="Onyuok S.O."/>
            <person name="Ochieng H."/>
            <person name="Li B."/>
            <person name="Zhu Y."/>
            <person name="Si H."/>
            <person name="Yin J."/>
            <person name="Kristiansen K."/>
            <person name="Jin X."/>
            <person name="Xu X."/>
            <person name="Xiao M."/>
            <person name="Agwanda B."/>
            <person name="Ommeh S."/>
            <person name="Li J."/>
            <person name="Shi Z.L."/>
        </authorList>
    </citation>
    <scope>NUCLEOTIDE SEQUENCE</scope>
    <source>
        <strain evidence="20">1A/Uganda/UGR70/2019</strain>
    </source>
</reference>
<evidence type="ECO:0000313" key="20">
    <source>
        <dbReference type="EMBL" id="XBH23815.1"/>
    </source>
</evidence>
<dbReference type="PROSITE" id="PS51612">
    <property type="entry name" value="SAM_MT_2O_PK"/>
    <property type="match status" value="1"/>
</dbReference>
<keyword evidence="11 15" id="KW-0506">mRNA capping</keyword>
<evidence type="ECO:0000256" key="6">
    <source>
        <dbReference type="ARBA" id="ARBA00022679"/>
    </source>
</evidence>
<dbReference type="GO" id="GO:0004483">
    <property type="term" value="F:methyltransferase cap1 activity"/>
    <property type="evidence" value="ECO:0007669"/>
    <property type="project" value="UniProtKB-UniRule"/>
</dbReference>
<keyword evidence="6 15" id="KW-0808">Transferase</keyword>
<feature type="binding site" evidence="17">
    <location>
        <position position="72"/>
    </location>
    <ligand>
        <name>S-adenosyl-L-methionine</name>
        <dbReference type="ChEBI" id="CHEBI:59789"/>
    </ligand>
</feature>
<feature type="binding site" evidence="18">
    <location>
        <position position="22"/>
    </location>
    <ligand>
        <name>mRNA</name>
        <dbReference type="ChEBI" id="CHEBI:33699"/>
    </ligand>
</feature>
<feature type="binding site" evidence="17">
    <location>
        <position position="68"/>
    </location>
    <ligand>
        <name>S-adenosyl-L-methionine</name>
        <dbReference type="ChEBI" id="CHEBI:59789"/>
    </ligand>
</feature>
<evidence type="ECO:0000256" key="16">
    <source>
        <dbReference type="PIRSR" id="PIRSR003726-1"/>
    </source>
</evidence>
<keyword evidence="7 15" id="KW-0949">S-adenosyl-L-methionine</keyword>
<feature type="binding site" evidence="18">
    <location>
        <position position="181"/>
    </location>
    <ligand>
        <name>mRNA</name>
        <dbReference type="ChEBI" id="CHEBI:33699"/>
    </ligand>
</feature>
<evidence type="ECO:0000256" key="13">
    <source>
        <dbReference type="ARBA" id="ARBA00046511"/>
    </source>
</evidence>
<dbReference type="CDD" id="cd20756">
    <property type="entry name" value="capping_2-OMTase_Poxviridae"/>
    <property type="match status" value="1"/>
</dbReference>
<dbReference type="InterPro" id="IPR025804">
    <property type="entry name" value="Pox/kineto_cap_MeTfrase"/>
</dbReference>
<dbReference type="EC" id="2.1.1.57" evidence="2 15"/>
<feature type="binding site" evidence="18">
    <location>
        <begin position="176"/>
        <end position="179"/>
    </location>
    <ligand>
        <name>mRNA</name>
        <dbReference type="ChEBI" id="CHEBI:33699"/>
    </ligand>
</feature>
<feature type="binding site" evidence="17">
    <location>
        <position position="95"/>
    </location>
    <ligand>
        <name>S-adenosyl-L-methionine</name>
        <dbReference type="ChEBI" id="CHEBI:59789"/>
    </ligand>
</feature>
<dbReference type="Pfam" id="PF01358">
    <property type="entry name" value="PARP_regulatory"/>
    <property type="match status" value="1"/>
</dbReference>
<feature type="binding site" evidence="17">
    <location>
        <position position="39"/>
    </location>
    <ligand>
        <name>S-adenosyl-L-methionine</name>
        <dbReference type="ChEBI" id="CHEBI:59789"/>
    </ligand>
</feature>
<feature type="binding site" evidence="18">
    <location>
        <begin position="204"/>
        <end position="206"/>
    </location>
    <ligand>
        <name>mRNA</name>
        <dbReference type="ChEBI" id="CHEBI:33699"/>
    </ligand>
</feature>
<dbReference type="SUPFAM" id="SSF53335">
    <property type="entry name" value="S-adenosyl-L-methionine-dependent methyltransferases"/>
    <property type="match status" value="1"/>
</dbReference>
<feature type="active site" description="For methyltransferase activity" evidence="16">
    <location>
        <position position="174"/>
    </location>
</feature>
<evidence type="ECO:0000256" key="1">
    <source>
        <dbReference type="ARBA" id="ARBA00004328"/>
    </source>
</evidence>
<feature type="binding site" evidence="17">
    <location>
        <position position="97"/>
    </location>
    <ligand>
        <name>S-adenosyl-L-methionine</name>
        <dbReference type="ChEBI" id="CHEBI:59789"/>
    </ligand>
</feature>
<evidence type="ECO:0000256" key="19">
    <source>
        <dbReference type="SAM" id="MobiDB-lite"/>
    </source>
</evidence>
<feature type="binding site" evidence="17">
    <location>
        <position position="115"/>
    </location>
    <ligand>
        <name>S-adenosyl-L-methionine</name>
        <dbReference type="ChEBI" id="CHEBI:59789"/>
    </ligand>
</feature>
<dbReference type="GO" id="GO:0044423">
    <property type="term" value="C:virion component"/>
    <property type="evidence" value="ECO:0007669"/>
    <property type="project" value="UniProtKB-KW"/>
</dbReference>
<comment type="catalytic activity">
    <reaction evidence="14 15">
        <text>a 5'-end (N(7)-methyl 5'-triphosphoguanosine)-ribonucleoside in mRNA + S-adenosyl-L-methionine = a 5'-end (N(7)-methyl 5'-triphosphoguanosine)-(2'-O-methyl-ribonucleoside) in mRNA + S-adenosyl-L-homocysteine + H(+)</text>
        <dbReference type="Rhea" id="RHEA:67020"/>
        <dbReference type="Rhea" id="RHEA-COMP:17167"/>
        <dbReference type="Rhea" id="RHEA-COMP:17168"/>
        <dbReference type="ChEBI" id="CHEBI:15378"/>
        <dbReference type="ChEBI" id="CHEBI:57856"/>
        <dbReference type="ChEBI" id="CHEBI:59789"/>
        <dbReference type="ChEBI" id="CHEBI:156461"/>
        <dbReference type="ChEBI" id="CHEBI:167609"/>
        <dbReference type="EC" id="2.1.1.57"/>
    </reaction>
</comment>
<feature type="binding site" evidence="18">
    <location>
        <position position="232"/>
    </location>
    <ligand>
        <name>mRNA</name>
        <dbReference type="ChEBI" id="CHEBI:33699"/>
    </ligand>
</feature>
<accession>A0AAU7E299</accession>
<dbReference type="PIRSF" id="PIRSF003726">
    <property type="entry name" value="PolA_polym_reg_poxV"/>
    <property type="match status" value="1"/>
</dbReference>
<reference evidence="20" key="2">
    <citation type="submission" date="2024-02" db="EMBL/GenBank/DDBJ databases">
        <authorList>
            <person name="Hu B."/>
        </authorList>
    </citation>
    <scope>NUCLEOTIDE SEQUENCE</scope>
    <source>
        <strain evidence="20">1A/Uganda/UGR70/2019</strain>
    </source>
</reference>
<evidence type="ECO:0000256" key="9">
    <source>
        <dbReference type="ARBA" id="ARBA00022844"/>
    </source>
</evidence>
<evidence type="ECO:0000256" key="11">
    <source>
        <dbReference type="ARBA" id="ARBA00023042"/>
    </source>
</evidence>
<comment type="subcellular location">
    <subcellularLocation>
        <location evidence="1">Virion</location>
    </subcellularLocation>
</comment>
<feature type="compositionally biased region" description="Basic and acidic residues" evidence="19">
    <location>
        <begin position="317"/>
        <end position="326"/>
    </location>
</feature>
<keyword evidence="5 15" id="KW-0507">mRNA processing</keyword>